<name>A0A9D1SCT4_9BACT</name>
<dbReference type="PANTHER" id="PTHR23421">
    <property type="entry name" value="BETA-GALACTOSIDASE RELATED"/>
    <property type="match status" value="1"/>
</dbReference>
<evidence type="ECO:0000256" key="2">
    <source>
        <dbReference type="ARBA" id="ARBA00022801"/>
    </source>
</evidence>
<feature type="domain" description="Beta-galactosidase galactose-binding" evidence="6">
    <location>
        <begin position="734"/>
        <end position="794"/>
    </location>
</feature>
<feature type="domain" description="Glycoside hydrolase 35 catalytic" evidence="5">
    <location>
        <begin position="50"/>
        <end position="379"/>
    </location>
</feature>
<dbReference type="SUPFAM" id="SSF51445">
    <property type="entry name" value="(Trans)glycosidases"/>
    <property type="match status" value="1"/>
</dbReference>
<dbReference type="InterPro" id="IPR031330">
    <property type="entry name" value="Gly_Hdrlase_35_cat"/>
</dbReference>
<protein>
    <submittedName>
        <fullName evidence="7">Beta-galactosidase</fullName>
    </submittedName>
</protein>
<dbReference type="GO" id="GO:0005975">
    <property type="term" value="P:carbohydrate metabolic process"/>
    <property type="evidence" value="ECO:0007669"/>
    <property type="project" value="InterPro"/>
</dbReference>
<keyword evidence="2" id="KW-0378">Hydrolase</keyword>
<accession>A0A9D1SCT4</accession>
<evidence type="ECO:0000313" key="7">
    <source>
        <dbReference type="EMBL" id="HIU54847.1"/>
    </source>
</evidence>
<evidence type="ECO:0000259" key="5">
    <source>
        <dbReference type="Pfam" id="PF01301"/>
    </source>
</evidence>
<dbReference type="AlphaFoldDB" id="A0A9D1SCT4"/>
<organism evidence="7 8">
    <name type="scientific">Candidatus Gallibacteroides avistercoris</name>
    <dbReference type="NCBI Taxonomy" id="2840833"/>
    <lineage>
        <taxon>Bacteria</taxon>
        <taxon>Pseudomonadati</taxon>
        <taxon>Bacteroidota</taxon>
        <taxon>Bacteroidia</taxon>
        <taxon>Bacteroidales</taxon>
        <taxon>Bacteroidaceae</taxon>
        <taxon>Bacteroidaceae incertae sedis</taxon>
        <taxon>Candidatus Gallibacteroides</taxon>
    </lineage>
</organism>
<dbReference type="InterPro" id="IPR008979">
    <property type="entry name" value="Galactose-bd-like_sf"/>
</dbReference>
<gene>
    <name evidence="7" type="ORF">IAB03_03450</name>
</gene>
<sequence length="830" mass="94271">MNLQSNLKRKTLFFLFCLFSQCLGGFYISAEKPAKNFMHPDRIRYDGSCLTIDGQDIFVYSAAFHYFRCPEELWRDRFKKIKEAGFNTVETYVPWNWHERTMPANIADTTHFDFSDLRRWLTMAQEEFGFYTIVRPGPFICAEFSGGAYPRWLAKFRPDDIKGLWLRSADSQHIRWCVHWFDAVCQELADEQITRKQKGEKGIIMIQIENEYNAHGCSNKPDFLKALYRSVRNSGMDIPVFTCLTSECRGSDDKELSQVFDCDNYYVGQKDAPSCAHRMTALKQRQPDAPGFVTELQGGWFSLVTGTLSEEHYSDYRHFQAIGLMTMLGGGTGINYYMFFGGTHFAGWGARGMTTSYDYNAAIRESGAVGEKYLAAKGIGEFIHQFEPLLVRTIGGPCELQDAPESLFGGVRIAQDGTKFVFLHNTDPENPIRGKTTLMPGKISRPREAMYNINQNGEKVLMTVDETAQTDSLSVDPIEINYDLGALDSKVLVIPAGKKSSAGEWWPKKQKAIKRPANLPEPIRIASVKRKEEVSQNAKWLPLPQPVSLSDLDVNDFRYSLYRAKVNLTATQAKEEKFLLFNMFTRDIVSVSVNGKPVKRLFPDKADAQTWTTRNCFERIRPDEYDNRFDVSGTLQPGENEILVVYENLGHAHGYVPMEELAGIRQAGLSLTETALTHPLNWEIAKDPAGITDGWTDPSFDANDWETIALNTQMEIPRKGNGVQPKSSQDGLFTWYRIEFSLPEKNPSVWIPWLMRINASGNGYMWLNGHNIGRHWEAGPQREFYLPECWLNIGKDKKNVLILGLRQTANGATIQAAEIAPYPNAAEIRR</sequence>
<dbReference type="Proteomes" id="UP000824112">
    <property type="component" value="Unassembled WGS sequence"/>
</dbReference>
<evidence type="ECO:0000313" key="8">
    <source>
        <dbReference type="Proteomes" id="UP000824112"/>
    </source>
</evidence>
<dbReference type="PRINTS" id="PR00742">
    <property type="entry name" value="GLHYDRLASE35"/>
</dbReference>
<reference evidence="7" key="2">
    <citation type="journal article" date="2021" name="PeerJ">
        <title>Extensive microbial diversity within the chicken gut microbiome revealed by metagenomics and culture.</title>
        <authorList>
            <person name="Gilroy R."/>
            <person name="Ravi A."/>
            <person name="Getino M."/>
            <person name="Pursley I."/>
            <person name="Horton D.L."/>
            <person name="Alikhan N.F."/>
            <person name="Baker D."/>
            <person name="Gharbi K."/>
            <person name="Hall N."/>
            <person name="Watson M."/>
            <person name="Adriaenssens E.M."/>
            <person name="Foster-Nyarko E."/>
            <person name="Jarju S."/>
            <person name="Secka A."/>
            <person name="Antonio M."/>
            <person name="Oren A."/>
            <person name="Chaudhuri R.R."/>
            <person name="La Ragione R."/>
            <person name="Hildebrand F."/>
            <person name="Pallen M.J."/>
        </authorList>
    </citation>
    <scope>NUCLEOTIDE SEQUENCE</scope>
    <source>
        <strain evidence="7">CHK158-818</strain>
    </source>
</reference>
<dbReference type="Gene3D" id="2.60.120.260">
    <property type="entry name" value="Galactose-binding domain-like"/>
    <property type="match status" value="2"/>
</dbReference>
<reference evidence="7" key="1">
    <citation type="submission" date="2020-10" db="EMBL/GenBank/DDBJ databases">
        <authorList>
            <person name="Gilroy R."/>
        </authorList>
    </citation>
    <scope>NUCLEOTIDE SEQUENCE</scope>
    <source>
        <strain evidence="7">CHK158-818</strain>
    </source>
</reference>
<dbReference type="InterPro" id="IPR017853">
    <property type="entry name" value="GH"/>
</dbReference>
<dbReference type="Pfam" id="PF01301">
    <property type="entry name" value="Glyco_hydro_35"/>
    <property type="match status" value="1"/>
</dbReference>
<comment type="caution">
    <text evidence="7">The sequence shown here is derived from an EMBL/GenBank/DDBJ whole genome shotgun (WGS) entry which is preliminary data.</text>
</comment>
<dbReference type="EMBL" id="DVNA01000079">
    <property type="protein sequence ID" value="HIU54847.1"/>
    <property type="molecule type" value="Genomic_DNA"/>
</dbReference>
<dbReference type="SUPFAM" id="SSF49785">
    <property type="entry name" value="Galactose-binding domain-like"/>
    <property type="match status" value="1"/>
</dbReference>
<evidence type="ECO:0000256" key="1">
    <source>
        <dbReference type="ARBA" id="ARBA00009809"/>
    </source>
</evidence>
<evidence type="ECO:0000259" key="6">
    <source>
        <dbReference type="Pfam" id="PF21467"/>
    </source>
</evidence>
<dbReference type="InterPro" id="IPR048913">
    <property type="entry name" value="BetaGal_gal-bd"/>
</dbReference>
<evidence type="ECO:0000256" key="3">
    <source>
        <dbReference type="ARBA" id="ARBA00023295"/>
    </source>
</evidence>
<proteinExistence type="inferred from homology"/>
<keyword evidence="3" id="KW-0326">Glycosidase</keyword>
<evidence type="ECO:0000256" key="4">
    <source>
        <dbReference type="RuleBase" id="RU003679"/>
    </source>
</evidence>
<dbReference type="InterPro" id="IPR001944">
    <property type="entry name" value="Glycoside_Hdrlase_35"/>
</dbReference>
<dbReference type="Pfam" id="PF21467">
    <property type="entry name" value="BetaGal_gal-bd"/>
    <property type="match status" value="1"/>
</dbReference>
<comment type="similarity">
    <text evidence="1 4">Belongs to the glycosyl hydrolase 35 family.</text>
</comment>
<dbReference type="Gene3D" id="3.20.20.80">
    <property type="entry name" value="Glycosidases"/>
    <property type="match status" value="1"/>
</dbReference>
<dbReference type="GO" id="GO:0004553">
    <property type="term" value="F:hydrolase activity, hydrolyzing O-glycosyl compounds"/>
    <property type="evidence" value="ECO:0007669"/>
    <property type="project" value="InterPro"/>
</dbReference>